<gene>
    <name evidence="1" type="ORF">DERYTH_LOCUS526</name>
</gene>
<accession>A0A9N8YWK4</accession>
<protein>
    <submittedName>
        <fullName evidence="1">5229_t:CDS:1</fullName>
    </submittedName>
</protein>
<dbReference type="Gene3D" id="2.120.10.80">
    <property type="entry name" value="Kelch-type beta propeller"/>
    <property type="match status" value="2"/>
</dbReference>
<dbReference type="EMBL" id="CAJVPY010000119">
    <property type="protein sequence ID" value="CAG8451240.1"/>
    <property type="molecule type" value="Genomic_DNA"/>
</dbReference>
<dbReference type="SUPFAM" id="SSF117281">
    <property type="entry name" value="Kelch motif"/>
    <property type="match status" value="1"/>
</dbReference>
<dbReference type="Proteomes" id="UP000789405">
    <property type="component" value="Unassembled WGS sequence"/>
</dbReference>
<keyword evidence="2" id="KW-1185">Reference proteome</keyword>
<proteinExistence type="predicted"/>
<dbReference type="InterPro" id="IPR015915">
    <property type="entry name" value="Kelch-typ_b-propeller"/>
</dbReference>
<sequence>MIRHVAVTIENQIVFIGGSRFISLASPIRSPIRVYNLSDEVFYLNLSSQFSTSSPPYIDLSNTSARMKFGNEKGTAVLGEASGNKVYLIGGFVFFYPPFGNSWSYPVDQKGTPPARRRSTSTVINQKGIIYIFGGRVQVDTGHVAPILLPSGKILYIGGVSQTEPGMDADLIDMNEYANQSIRIQPRLGHTATLTPDNNEIIIIGGNSNMEHPIYFHLLISFF</sequence>
<dbReference type="OrthoDB" id="432528at2759"/>
<reference evidence="1" key="1">
    <citation type="submission" date="2021-06" db="EMBL/GenBank/DDBJ databases">
        <authorList>
            <person name="Kallberg Y."/>
            <person name="Tangrot J."/>
            <person name="Rosling A."/>
        </authorList>
    </citation>
    <scope>NUCLEOTIDE SEQUENCE</scope>
    <source>
        <strain evidence="1">MA453B</strain>
    </source>
</reference>
<organism evidence="1 2">
    <name type="scientific">Dentiscutata erythropus</name>
    <dbReference type="NCBI Taxonomy" id="1348616"/>
    <lineage>
        <taxon>Eukaryota</taxon>
        <taxon>Fungi</taxon>
        <taxon>Fungi incertae sedis</taxon>
        <taxon>Mucoromycota</taxon>
        <taxon>Glomeromycotina</taxon>
        <taxon>Glomeromycetes</taxon>
        <taxon>Diversisporales</taxon>
        <taxon>Gigasporaceae</taxon>
        <taxon>Dentiscutata</taxon>
    </lineage>
</organism>
<name>A0A9N8YWK4_9GLOM</name>
<evidence type="ECO:0000313" key="2">
    <source>
        <dbReference type="Proteomes" id="UP000789405"/>
    </source>
</evidence>
<comment type="caution">
    <text evidence="1">The sequence shown here is derived from an EMBL/GenBank/DDBJ whole genome shotgun (WGS) entry which is preliminary data.</text>
</comment>
<evidence type="ECO:0000313" key="1">
    <source>
        <dbReference type="EMBL" id="CAG8451240.1"/>
    </source>
</evidence>
<dbReference type="AlphaFoldDB" id="A0A9N8YWK4"/>